<dbReference type="Pfam" id="PF11753">
    <property type="entry name" value="DUF3310"/>
    <property type="match status" value="1"/>
</dbReference>
<protein>
    <submittedName>
        <fullName evidence="1">Nucelotide kinase</fullName>
    </submittedName>
</protein>
<evidence type="ECO:0000313" key="1">
    <source>
        <dbReference type="EMBL" id="DAE19835.1"/>
    </source>
</evidence>
<keyword evidence="1" id="KW-0808">Transferase</keyword>
<name>A0A8S5QM21_9CAUD</name>
<proteinExistence type="predicted"/>
<dbReference type="GO" id="GO:0016301">
    <property type="term" value="F:kinase activity"/>
    <property type="evidence" value="ECO:0007669"/>
    <property type="project" value="UniProtKB-KW"/>
</dbReference>
<organism evidence="1">
    <name type="scientific">Siphoviridae sp. ctVCm11</name>
    <dbReference type="NCBI Taxonomy" id="2826358"/>
    <lineage>
        <taxon>Viruses</taxon>
        <taxon>Duplodnaviria</taxon>
        <taxon>Heunggongvirae</taxon>
        <taxon>Uroviricota</taxon>
        <taxon>Caudoviricetes</taxon>
    </lineage>
</organism>
<keyword evidence="1" id="KW-0418">Kinase</keyword>
<dbReference type="EMBL" id="BK015688">
    <property type="protein sequence ID" value="DAE19835.1"/>
    <property type="molecule type" value="Genomic_DNA"/>
</dbReference>
<reference evidence="1" key="1">
    <citation type="journal article" date="2021" name="Proc. Natl. Acad. Sci. U.S.A.">
        <title>A Catalog of Tens of Thousands of Viruses from Human Metagenomes Reveals Hidden Associations with Chronic Diseases.</title>
        <authorList>
            <person name="Tisza M.J."/>
            <person name="Buck C.B."/>
        </authorList>
    </citation>
    <scope>NUCLEOTIDE SEQUENCE</scope>
    <source>
        <strain evidence="1">CtVCm11</strain>
    </source>
</reference>
<sequence length="97" mass="10854">MSNDPFKWSIPPRGGAPVNSPCIEHDNVNHPAHYTAGGVECIDAIAAALTCQKDPMQAWLTGQVLKYMWRWPLKNGKEDLRKAKFYLDRLIDSAGDD</sequence>
<accession>A0A8S5QM21</accession>
<dbReference type="InterPro" id="IPR021739">
    <property type="entry name" value="SaV-like"/>
</dbReference>